<evidence type="ECO:0000256" key="2">
    <source>
        <dbReference type="ARBA" id="ARBA00022679"/>
    </source>
</evidence>
<name>A0A432MQR5_9BACT</name>
<dbReference type="GO" id="GO:0006633">
    <property type="term" value="P:fatty acid biosynthetic process"/>
    <property type="evidence" value="ECO:0007669"/>
    <property type="project" value="InterPro"/>
</dbReference>
<dbReference type="RefSeq" id="WP_126723259.1">
    <property type="nucleotide sequence ID" value="NZ_RYZH01000001.1"/>
</dbReference>
<dbReference type="AlphaFoldDB" id="A0A432MQR5"/>
<dbReference type="PANTHER" id="PTHR11712:SF336">
    <property type="entry name" value="3-OXOACYL-[ACYL-CARRIER-PROTEIN] SYNTHASE, MITOCHONDRIAL"/>
    <property type="match status" value="1"/>
</dbReference>
<evidence type="ECO:0000256" key="3">
    <source>
        <dbReference type="RuleBase" id="RU003694"/>
    </source>
</evidence>
<dbReference type="EMBL" id="RYZH01000001">
    <property type="protein sequence ID" value="RUL89599.1"/>
    <property type="molecule type" value="Genomic_DNA"/>
</dbReference>
<reference evidence="5 6" key="2">
    <citation type="submission" date="2019-01" db="EMBL/GenBank/DDBJ databases">
        <title>Tautonia sociabilis, a novel thermotolerant planctomycete of Isosphaeraceae family, isolated from a 4000 m deep subterranean habitat.</title>
        <authorList>
            <person name="Kovaleva O.L."/>
            <person name="Elcheninov A.G."/>
            <person name="Van Heerden E."/>
            <person name="Toshchakov S.V."/>
            <person name="Novikov A."/>
            <person name="Bonch-Osmolovskaya E.A."/>
            <person name="Kublanov I.V."/>
        </authorList>
    </citation>
    <scope>NUCLEOTIDE SEQUENCE [LARGE SCALE GENOMIC DNA]</scope>
    <source>
        <strain evidence="5 6">GM2012</strain>
    </source>
</reference>
<accession>A0A432MQR5</accession>
<dbReference type="NCBIfam" id="NF005589">
    <property type="entry name" value="PRK07314.1"/>
    <property type="match status" value="1"/>
</dbReference>
<dbReference type="GO" id="GO:0004315">
    <property type="term" value="F:3-oxoacyl-[acyl-carrier-protein] synthase activity"/>
    <property type="evidence" value="ECO:0007669"/>
    <property type="project" value="InterPro"/>
</dbReference>
<comment type="caution">
    <text evidence="5">The sequence shown here is derived from an EMBL/GenBank/DDBJ whole genome shotgun (WGS) entry which is preliminary data.</text>
</comment>
<dbReference type="Pfam" id="PF00109">
    <property type="entry name" value="ketoacyl-synt"/>
    <property type="match status" value="1"/>
</dbReference>
<dbReference type="Proteomes" id="UP000280296">
    <property type="component" value="Unassembled WGS sequence"/>
</dbReference>
<dbReference type="SMART" id="SM00825">
    <property type="entry name" value="PKS_KS"/>
    <property type="match status" value="1"/>
</dbReference>
<evidence type="ECO:0000256" key="1">
    <source>
        <dbReference type="ARBA" id="ARBA00008467"/>
    </source>
</evidence>
<evidence type="ECO:0000313" key="5">
    <source>
        <dbReference type="EMBL" id="RUL89599.1"/>
    </source>
</evidence>
<dbReference type="PROSITE" id="PS52004">
    <property type="entry name" value="KS3_2"/>
    <property type="match status" value="1"/>
</dbReference>
<reference evidence="5 6" key="1">
    <citation type="submission" date="2018-12" db="EMBL/GenBank/DDBJ databases">
        <authorList>
            <person name="Toschakov S.V."/>
        </authorList>
    </citation>
    <scope>NUCLEOTIDE SEQUENCE [LARGE SCALE GENOMIC DNA]</scope>
    <source>
        <strain evidence="5 6">GM2012</strain>
    </source>
</reference>
<evidence type="ECO:0000313" key="6">
    <source>
        <dbReference type="Proteomes" id="UP000280296"/>
    </source>
</evidence>
<dbReference type="InterPro" id="IPR014031">
    <property type="entry name" value="Ketoacyl_synth_C"/>
</dbReference>
<dbReference type="InterPro" id="IPR018201">
    <property type="entry name" value="Ketoacyl_synth_AS"/>
</dbReference>
<dbReference type="InterPro" id="IPR020841">
    <property type="entry name" value="PKS_Beta-ketoAc_synthase_dom"/>
</dbReference>
<dbReference type="Pfam" id="PF02801">
    <property type="entry name" value="Ketoacyl-synt_C"/>
    <property type="match status" value="1"/>
</dbReference>
<dbReference type="Gene3D" id="3.40.47.10">
    <property type="match status" value="1"/>
</dbReference>
<keyword evidence="6" id="KW-1185">Reference proteome</keyword>
<dbReference type="InterPro" id="IPR000794">
    <property type="entry name" value="Beta-ketoacyl_synthase"/>
</dbReference>
<protein>
    <submittedName>
        <fullName evidence="5">Beta-ketoacyl-[acyl-carrier-protein] synthase family protein</fullName>
    </submittedName>
</protein>
<keyword evidence="2 3" id="KW-0808">Transferase</keyword>
<dbReference type="InterPro" id="IPR016039">
    <property type="entry name" value="Thiolase-like"/>
</dbReference>
<dbReference type="OrthoDB" id="9808669at2"/>
<dbReference type="SUPFAM" id="SSF53901">
    <property type="entry name" value="Thiolase-like"/>
    <property type="match status" value="2"/>
</dbReference>
<dbReference type="PANTHER" id="PTHR11712">
    <property type="entry name" value="POLYKETIDE SYNTHASE-RELATED"/>
    <property type="match status" value="1"/>
</dbReference>
<dbReference type="InterPro" id="IPR014030">
    <property type="entry name" value="Ketoacyl_synth_N"/>
</dbReference>
<evidence type="ECO:0000259" key="4">
    <source>
        <dbReference type="PROSITE" id="PS52004"/>
    </source>
</evidence>
<feature type="domain" description="Ketosynthase family 3 (KS3)" evidence="4">
    <location>
        <begin position="6"/>
        <end position="419"/>
    </location>
</feature>
<gene>
    <name evidence="5" type="ORF">TsocGM_00040</name>
</gene>
<proteinExistence type="inferred from homology"/>
<organism evidence="5 6">
    <name type="scientific">Tautonia sociabilis</name>
    <dbReference type="NCBI Taxonomy" id="2080755"/>
    <lineage>
        <taxon>Bacteria</taxon>
        <taxon>Pseudomonadati</taxon>
        <taxon>Planctomycetota</taxon>
        <taxon>Planctomycetia</taxon>
        <taxon>Isosphaerales</taxon>
        <taxon>Isosphaeraceae</taxon>
        <taxon>Tautonia</taxon>
    </lineage>
</organism>
<dbReference type="PROSITE" id="PS00606">
    <property type="entry name" value="KS3_1"/>
    <property type="match status" value="1"/>
</dbReference>
<dbReference type="CDD" id="cd00834">
    <property type="entry name" value="KAS_I_II"/>
    <property type="match status" value="1"/>
</dbReference>
<comment type="similarity">
    <text evidence="1 3">Belongs to the thiolase-like superfamily. Beta-ketoacyl-ACP synthases family.</text>
</comment>
<sequence length="423" mass="44554">MRYEPIRRVAVTGLGALSPNGLDRDSYREALRDGRSGVSAIEEFDASGLGSRVAGAIRGVDLGRALEPKQLRVVPRTAPLAILAGLEAMADAGLDPEGLDLETRRQVGVILGTGGGGIAFVEELYGYYYRGQLEKATALAVPAGTPGNISSELSIRLGLRGPSHVVSTGCTSSTDAIGLAFRRIQHGETPVMLTGGADAPIAPAILLGFDVMGIISRNWNDQPARACRPFSRDRDGFVLAEGSWMLLLEEREHALARGAHIYGELLGYASTCDAWHRVSMSSDLDEPVRAIRLALQDAGLTADDVEYANLHGTGTPLNDRVETAALKRALGPRAASVPMSSTKSMIGHPQGACGAAGLVATLLALEAGFLPPTINLDEPDPECDLDYVPHRSRPAGGARIALCNCMGFGSKNSALVVRLGDEP</sequence>